<gene>
    <name evidence="1" type="ORF">HHI36_014825</name>
</gene>
<proteinExistence type="predicted"/>
<accession>A0ABD2N461</accession>
<evidence type="ECO:0000313" key="1">
    <source>
        <dbReference type="EMBL" id="KAL3273377.1"/>
    </source>
</evidence>
<evidence type="ECO:0000313" key="2">
    <source>
        <dbReference type="Proteomes" id="UP001516400"/>
    </source>
</evidence>
<dbReference type="Proteomes" id="UP001516400">
    <property type="component" value="Unassembled WGS sequence"/>
</dbReference>
<comment type="caution">
    <text evidence="1">The sequence shown here is derived from an EMBL/GenBank/DDBJ whole genome shotgun (WGS) entry which is preliminary data.</text>
</comment>
<sequence>MKSQEEKGASFDEIGRHSTSVINTTISSSISTSSYNPGFQEIFVEKLQAFDRISNVQVPEVQVLFTLDFF</sequence>
<organism evidence="1 2">
    <name type="scientific">Cryptolaemus montrouzieri</name>
    <dbReference type="NCBI Taxonomy" id="559131"/>
    <lineage>
        <taxon>Eukaryota</taxon>
        <taxon>Metazoa</taxon>
        <taxon>Ecdysozoa</taxon>
        <taxon>Arthropoda</taxon>
        <taxon>Hexapoda</taxon>
        <taxon>Insecta</taxon>
        <taxon>Pterygota</taxon>
        <taxon>Neoptera</taxon>
        <taxon>Endopterygota</taxon>
        <taxon>Coleoptera</taxon>
        <taxon>Polyphaga</taxon>
        <taxon>Cucujiformia</taxon>
        <taxon>Coccinelloidea</taxon>
        <taxon>Coccinellidae</taxon>
        <taxon>Scymninae</taxon>
        <taxon>Scymnini</taxon>
        <taxon>Cryptolaemus</taxon>
    </lineage>
</organism>
<reference evidence="1 2" key="1">
    <citation type="journal article" date="2021" name="BMC Biol.">
        <title>Horizontally acquired antibacterial genes associated with adaptive radiation of ladybird beetles.</title>
        <authorList>
            <person name="Li H.S."/>
            <person name="Tang X.F."/>
            <person name="Huang Y.H."/>
            <person name="Xu Z.Y."/>
            <person name="Chen M.L."/>
            <person name="Du X.Y."/>
            <person name="Qiu B.Y."/>
            <person name="Chen P.T."/>
            <person name="Zhang W."/>
            <person name="Slipinski A."/>
            <person name="Escalona H.E."/>
            <person name="Waterhouse R.M."/>
            <person name="Zwick A."/>
            <person name="Pang H."/>
        </authorList>
    </citation>
    <scope>NUCLEOTIDE SEQUENCE [LARGE SCALE GENOMIC DNA]</scope>
    <source>
        <strain evidence="1">SYSU2018</strain>
    </source>
</reference>
<dbReference type="EMBL" id="JABFTP020000062">
    <property type="protein sequence ID" value="KAL3273377.1"/>
    <property type="molecule type" value="Genomic_DNA"/>
</dbReference>
<name>A0ABD2N461_9CUCU</name>
<dbReference type="AlphaFoldDB" id="A0ABD2N461"/>
<keyword evidence="2" id="KW-1185">Reference proteome</keyword>
<protein>
    <submittedName>
        <fullName evidence="1">Uncharacterized protein</fullName>
    </submittedName>
</protein>